<name>A0ABZ3F052_9FIRM</name>
<reference evidence="1 2" key="1">
    <citation type="submission" date="2024-02" db="EMBL/GenBank/DDBJ databases">
        <title>Bacterial strain from lacustrine sediment.</title>
        <authorList>
            <person name="Petit C."/>
            <person name="Fadhlaoui K."/>
        </authorList>
    </citation>
    <scope>NUCLEOTIDE SEQUENCE [LARGE SCALE GENOMIC DNA]</scope>
    <source>
        <strain evidence="1 2">IPX-CK</strain>
    </source>
</reference>
<protein>
    <recommendedName>
        <fullName evidence="3">XkdX family protein</fullName>
    </recommendedName>
</protein>
<keyword evidence="2" id="KW-1185">Reference proteome</keyword>
<evidence type="ECO:0000313" key="1">
    <source>
        <dbReference type="EMBL" id="XAH75924.1"/>
    </source>
</evidence>
<sequence length="43" mass="5245">MPFWYDYEKYGYTDDDFQDNVVADVTYEEVVESKRLTKVEKVE</sequence>
<evidence type="ECO:0008006" key="3">
    <source>
        <dbReference type="Google" id="ProtNLM"/>
    </source>
</evidence>
<dbReference type="Proteomes" id="UP001451571">
    <property type="component" value="Chromosome"/>
</dbReference>
<accession>A0ABZ3F052</accession>
<organism evidence="1 2">
    <name type="scientific">Kineothrix sedimenti</name>
    <dbReference type="NCBI Taxonomy" id="3123317"/>
    <lineage>
        <taxon>Bacteria</taxon>
        <taxon>Bacillati</taxon>
        <taxon>Bacillota</taxon>
        <taxon>Clostridia</taxon>
        <taxon>Lachnospirales</taxon>
        <taxon>Lachnospiraceae</taxon>
        <taxon>Kineothrix</taxon>
    </lineage>
</organism>
<dbReference type="RefSeq" id="WP_342759500.1">
    <property type="nucleotide sequence ID" value="NZ_CP146256.1"/>
</dbReference>
<proteinExistence type="predicted"/>
<dbReference type="EMBL" id="CP146256">
    <property type="protein sequence ID" value="XAH75924.1"/>
    <property type="molecule type" value="Genomic_DNA"/>
</dbReference>
<gene>
    <name evidence="1" type="ORF">V6984_09255</name>
</gene>
<evidence type="ECO:0000313" key="2">
    <source>
        <dbReference type="Proteomes" id="UP001451571"/>
    </source>
</evidence>